<keyword evidence="2" id="KW-1185">Reference proteome</keyword>
<evidence type="ECO:0000313" key="1">
    <source>
        <dbReference type="EMBL" id="KAF9507591.1"/>
    </source>
</evidence>
<gene>
    <name evidence="1" type="ORF">BS47DRAFT_285482</name>
</gene>
<accession>A0A9P6DM53</accession>
<dbReference type="Proteomes" id="UP000886523">
    <property type="component" value="Unassembled WGS sequence"/>
</dbReference>
<protein>
    <submittedName>
        <fullName evidence="1">Uncharacterized protein</fullName>
    </submittedName>
</protein>
<sequence length="165" mass="17839">MNMKNLKDSDPLYHIARPFANLPHSGPDSEGGTIRFNVFVRTAGTATINVGWCNNVTCRIGDRRICARFHFAMAGGDASISEIEARYVFQNVGEEVKCEERTVFAVHVPKCLPIALTEVLGMMPLKGCGGPTGAYDAGETVYVGETIIQIKLTSCLADLEQSAGQ</sequence>
<reference evidence="1" key="1">
    <citation type="journal article" date="2020" name="Nat. Commun.">
        <title>Large-scale genome sequencing of mycorrhizal fungi provides insights into the early evolution of symbiotic traits.</title>
        <authorList>
            <person name="Miyauchi S."/>
            <person name="Kiss E."/>
            <person name="Kuo A."/>
            <person name="Drula E."/>
            <person name="Kohler A."/>
            <person name="Sanchez-Garcia M."/>
            <person name="Morin E."/>
            <person name="Andreopoulos B."/>
            <person name="Barry K.W."/>
            <person name="Bonito G."/>
            <person name="Buee M."/>
            <person name="Carver A."/>
            <person name="Chen C."/>
            <person name="Cichocki N."/>
            <person name="Clum A."/>
            <person name="Culley D."/>
            <person name="Crous P.W."/>
            <person name="Fauchery L."/>
            <person name="Girlanda M."/>
            <person name="Hayes R.D."/>
            <person name="Keri Z."/>
            <person name="LaButti K."/>
            <person name="Lipzen A."/>
            <person name="Lombard V."/>
            <person name="Magnuson J."/>
            <person name="Maillard F."/>
            <person name="Murat C."/>
            <person name="Nolan M."/>
            <person name="Ohm R.A."/>
            <person name="Pangilinan J."/>
            <person name="Pereira M.F."/>
            <person name="Perotto S."/>
            <person name="Peter M."/>
            <person name="Pfister S."/>
            <person name="Riley R."/>
            <person name="Sitrit Y."/>
            <person name="Stielow J.B."/>
            <person name="Szollosi G."/>
            <person name="Zifcakova L."/>
            <person name="Stursova M."/>
            <person name="Spatafora J.W."/>
            <person name="Tedersoo L."/>
            <person name="Vaario L.M."/>
            <person name="Yamada A."/>
            <person name="Yan M."/>
            <person name="Wang P."/>
            <person name="Xu J."/>
            <person name="Bruns T."/>
            <person name="Baldrian P."/>
            <person name="Vilgalys R."/>
            <person name="Dunand C."/>
            <person name="Henrissat B."/>
            <person name="Grigoriev I.V."/>
            <person name="Hibbett D."/>
            <person name="Nagy L.G."/>
            <person name="Martin F.M."/>
        </authorList>
    </citation>
    <scope>NUCLEOTIDE SEQUENCE</scope>
    <source>
        <strain evidence="1">UP504</strain>
    </source>
</reference>
<proteinExistence type="predicted"/>
<dbReference type="AlphaFoldDB" id="A0A9P6DM53"/>
<organism evidence="1 2">
    <name type="scientific">Hydnum rufescens UP504</name>
    <dbReference type="NCBI Taxonomy" id="1448309"/>
    <lineage>
        <taxon>Eukaryota</taxon>
        <taxon>Fungi</taxon>
        <taxon>Dikarya</taxon>
        <taxon>Basidiomycota</taxon>
        <taxon>Agaricomycotina</taxon>
        <taxon>Agaricomycetes</taxon>
        <taxon>Cantharellales</taxon>
        <taxon>Hydnaceae</taxon>
        <taxon>Hydnum</taxon>
    </lineage>
</organism>
<evidence type="ECO:0000313" key="2">
    <source>
        <dbReference type="Proteomes" id="UP000886523"/>
    </source>
</evidence>
<name>A0A9P6DM53_9AGAM</name>
<comment type="caution">
    <text evidence="1">The sequence shown here is derived from an EMBL/GenBank/DDBJ whole genome shotgun (WGS) entry which is preliminary data.</text>
</comment>
<dbReference type="EMBL" id="MU129076">
    <property type="protein sequence ID" value="KAF9507591.1"/>
    <property type="molecule type" value="Genomic_DNA"/>
</dbReference>